<dbReference type="Gene3D" id="3.20.20.70">
    <property type="entry name" value="Aldolase class I"/>
    <property type="match status" value="1"/>
</dbReference>
<dbReference type="EMBL" id="AP010904">
    <property type="protein sequence ID" value="BAH77924.1"/>
    <property type="molecule type" value="Genomic_DNA"/>
</dbReference>
<dbReference type="GO" id="GO:0046872">
    <property type="term" value="F:metal ion binding"/>
    <property type="evidence" value="ECO:0007669"/>
    <property type="project" value="UniProtKB-KW"/>
</dbReference>
<organism evidence="8 9">
    <name type="scientific">Solidesulfovibrio magneticus (strain ATCC 700980 / DSM 13731 / RS-1)</name>
    <name type="common">Desulfovibrio magneticus</name>
    <dbReference type="NCBI Taxonomy" id="573370"/>
    <lineage>
        <taxon>Bacteria</taxon>
        <taxon>Pseudomonadati</taxon>
        <taxon>Thermodesulfobacteriota</taxon>
        <taxon>Desulfovibrionia</taxon>
        <taxon>Desulfovibrionales</taxon>
        <taxon>Desulfovibrionaceae</taxon>
        <taxon>Solidesulfovibrio</taxon>
    </lineage>
</organism>
<keyword evidence="3" id="KW-0949">S-adenosyl-L-methionine</keyword>
<comment type="cofactor">
    <cofactor evidence="1">
        <name>[4Fe-4S] cluster</name>
        <dbReference type="ChEBI" id="CHEBI:49883"/>
    </cofactor>
</comment>
<sequence length="256" mass="26753">MGHGRAVCVGPALRAAADRAKGRDMNGLIIGGVTPLSTLDFPDALAAVIYCQGCPWGCPYCHNEPLREITDAVEHDSASVLAWLEGRKGLLDAVVFSGGEPTLQDGLADMLAAVRAMGFHTGLHTTGMFPKALSAVLPLCDWVGLDVKAPRAAYDRIAGVAGGGEAAFESLALILKSRVPFETRTTWHPGLLTEDELTTLAGELAAADAGRWVIQAFRPDGCADADLAAAGPAVFPTDLVARLQAAAPRLTITTRV</sequence>
<dbReference type="PANTHER" id="PTHR30352:SF13">
    <property type="entry name" value="GLYCYL-RADICAL ENZYME ACTIVATING ENZYME YJJW-RELATED"/>
    <property type="match status" value="1"/>
</dbReference>
<dbReference type="SFLD" id="SFLDS00029">
    <property type="entry name" value="Radical_SAM"/>
    <property type="match status" value="1"/>
</dbReference>
<evidence type="ECO:0000256" key="2">
    <source>
        <dbReference type="ARBA" id="ARBA00022485"/>
    </source>
</evidence>
<evidence type="ECO:0000256" key="1">
    <source>
        <dbReference type="ARBA" id="ARBA00001966"/>
    </source>
</evidence>
<dbReference type="HOGENOM" id="CLU_078147_1_1_7"/>
<accession>C4XRK8</accession>
<dbReference type="AlphaFoldDB" id="C4XRK8"/>
<keyword evidence="9" id="KW-1185">Reference proteome</keyword>
<keyword evidence="6" id="KW-0411">Iron-sulfur</keyword>
<reference evidence="8 9" key="1">
    <citation type="journal article" date="2009" name="Genome Res.">
        <title>Whole genome sequence of Desulfovibrio magneticus strain RS-1 revealed common gene clusters in magnetotactic bacteria.</title>
        <authorList>
            <person name="Nakazawa H."/>
            <person name="Arakaki A."/>
            <person name="Narita-Yamada S."/>
            <person name="Yashiro I."/>
            <person name="Jinno K."/>
            <person name="Aoki N."/>
            <person name="Tsuruyama A."/>
            <person name="Okamura Y."/>
            <person name="Tanikawa S."/>
            <person name="Fujita N."/>
            <person name="Takeyama H."/>
            <person name="Matsunaga T."/>
        </authorList>
    </citation>
    <scope>NUCLEOTIDE SEQUENCE [LARGE SCALE GENOMIC DNA]</scope>
    <source>
        <strain evidence="9">ATCC 700980 / DSM 13731 / RS-1</strain>
    </source>
</reference>
<dbReference type="CDD" id="cd01335">
    <property type="entry name" value="Radical_SAM"/>
    <property type="match status" value="1"/>
</dbReference>
<dbReference type="InterPro" id="IPR007197">
    <property type="entry name" value="rSAM"/>
</dbReference>
<feature type="domain" description="Radical SAM core" evidence="7">
    <location>
        <begin position="40"/>
        <end position="256"/>
    </location>
</feature>
<dbReference type="SUPFAM" id="SSF102114">
    <property type="entry name" value="Radical SAM enzymes"/>
    <property type="match status" value="1"/>
</dbReference>
<evidence type="ECO:0000313" key="8">
    <source>
        <dbReference type="EMBL" id="BAH77924.1"/>
    </source>
</evidence>
<evidence type="ECO:0000256" key="4">
    <source>
        <dbReference type="ARBA" id="ARBA00022723"/>
    </source>
</evidence>
<keyword evidence="2" id="KW-0004">4Fe-4S</keyword>
<dbReference type="SFLD" id="SFLDG01094">
    <property type="entry name" value="Uncharacterised_Radical_SAM_Su"/>
    <property type="match status" value="1"/>
</dbReference>
<dbReference type="PANTHER" id="PTHR30352">
    <property type="entry name" value="PYRUVATE FORMATE-LYASE-ACTIVATING ENZYME"/>
    <property type="match status" value="1"/>
</dbReference>
<protein>
    <submittedName>
        <fullName evidence="8">Ribonucleoside-triphosphate reductase activating enzyme</fullName>
    </submittedName>
</protein>
<dbReference type="Proteomes" id="UP000009071">
    <property type="component" value="Chromosome"/>
</dbReference>
<gene>
    <name evidence="8" type="primary">nrdG</name>
    <name evidence="8" type="ordered locus">DMR_44330</name>
</gene>
<evidence type="ECO:0000256" key="3">
    <source>
        <dbReference type="ARBA" id="ARBA00022691"/>
    </source>
</evidence>
<dbReference type="InterPro" id="IPR058240">
    <property type="entry name" value="rSAM_sf"/>
</dbReference>
<dbReference type="GO" id="GO:0051539">
    <property type="term" value="F:4 iron, 4 sulfur cluster binding"/>
    <property type="evidence" value="ECO:0007669"/>
    <property type="project" value="UniProtKB-KW"/>
</dbReference>
<evidence type="ECO:0000313" key="9">
    <source>
        <dbReference type="Proteomes" id="UP000009071"/>
    </source>
</evidence>
<dbReference type="InterPro" id="IPR013785">
    <property type="entry name" value="Aldolase_TIM"/>
</dbReference>
<dbReference type="GO" id="GO:0003824">
    <property type="term" value="F:catalytic activity"/>
    <property type="evidence" value="ECO:0007669"/>
    <property type="project" value="InterPro"/>
</dbReference>
<dbReference type="Pfam" id="PF04055">
    <property type="entry name" value="Radical_SAM"/>
    <property type="match status" value="1"/>
</dbReference>
<name>C4XRK8_SOLM1</name>
<dbReference type="PROSITE" id="PS51918">
    <property type="entry name" value="RADICAL_SAM"/>
    <property type="match status" value="1"/>
</dbReference>
<proteinExistence type="predicted"/>
<dbReference type="InterPro" id="IPR012840">
    <property type="entry name" value="NrdG2"/>
</dbReference>
<evidence type="ECO:0000259" key="7">
    <source>
        <dbReference type="PROSITE" id="PS51918"/>
    </source>
</evidence>
<dbReference type="KEGG" id="dma:DMR_44330"/>
<evidence type="ECO:0000256" key="6">
    <source>
        <dbReference type="ARBA" id="ARBA00023014"/>
    </source>
</evidence>
<evidence type="ECO:0000256" key="5">
    <source>
        <dbReference type="ARBA" id="ARBA00023004"/>
    </source>
</evidence>
<dbReference type="NCBIfam" id="TIGR02495">
    <property type="entry name" value="NrdG2"/>
    <property type="match status" value="1"/>
</dbReference>
<dbReference type="eggNOG" id="COG1180">
    <property type="taxonomic scope" value="Bacteria"/>
</dbReference>
<keyword evidence="5" id="KW-0408">Iron</keyword>
<keyword evidence="4" id="KW-0479">Metal-binding</keyword>
<dbReference type="STRING" id="573370.DMR_44330"/>
<dbReference type="InterPro" id="IPR034457">
    <property type="entry name" value="Organic_radical-activating"/>
</dbReference>